<dbReference type="EMBL" id="JH598388">
    <property type="status" value="NOT_ANNOTATED_CDS"/>
    <property type="molecule type" value="Genomic_DNA"/>
</dbReference>
<reference evidence="3" key="1">
    <citation type="journal article" date="2010" name="Science">
        <title>Signatures of adaptation to obligate biotrophy in the Hyaloperonospora arabidopsidis genome.</title>
        <authorList>
            <person name="Baxter L."/>
            <person name="Tripathy S."/>
            <person name="Ishaque N."/>
            <person name="Boot N."/>
            <person name="Cabral A."/>
            <person name="Kemen E."/>
            <person name="Thines M."/>
            <person name="Ah-Fong A."/>
            <person name="Anderson R."/>
            <person name="Badejoko W."/>
            <person name="Bittner-Eddy P."/>
            <person name="Boore J.L."/>
            <person name="Chibucos M.C."/>
            <person name="Coates M."/>
            <person name="Dehal P."/>
            <person name="Delehaunty K."/>
            <person name="Dong S."/>
            <person name="Downton P."/>
            <person name="Dumas B."/>
            <person name="Fabro G."/>
            <person name="Fronick C."/>
            <person name="Fuerstenberg S.I."/>
            <person name="Fulton L."/>
            <person name="Gaulin E."/>
            <person name="Govers F."/>
            <person name="Hughes L."/>
            <person name="Humphray S."/>
            <person name="Jiang R.H."/>
            <person name="Judelson H."/>
            <person name="Kamoun S."/>
            <person name="Kyung K."/>
            <person name="Meijer H."/>
            <person name="Minx P."/>
            <person name="Morris P."/>
            <person name="Nelson J."/>
            <person name="Phuntumart V."/>
            <person name="Qutob D."/>
            <person name="Rehmany A."/>
            <person name="Rougon-Cardoso A."/>
            <person name="Ryden P."/>
            <person name="Torto-Alalibo T."/>
            <person name="Studholme D."/>
            <person name="Wang Y."/>
            <person name="Win J."/>
            <person name="Wood J."/>
            <person name="Clifton S.W."/>
            <person name="Rogers J."/>
            <person name="Van den Ackerveken G."/>
            <person name="Jones J.D."/>
            <person name="McDowell J.M."/>
            <person name="Beynon J."/>
            <person name="Tyler B.M."/>
        </authorList>
    </citation>
    <scope>NUCLEOTIDE SEQUENCE [LARGE SCALE GENOMIC DNA]</scope>
    <source>
        <strain evidence="3">Emoy2</strain>
    </source>
</reference>
<evidence type="ECO:0000313" key="3">
    <source>
        <dbReference type="Proteomes" id="UP000011713"/>
    </source>
</evidence>
<dbReference type="VEuPathDB" id="FungiDB:HpaG801482"/>
<keyword evidence="3" id="KW-1185">Reference proteome</keyword>
<dbReference type="AlphaFoldDB" id="M4B5D2"/>
<dbReference type="EnsemblProtists" id="HpaT801482">
    <property type="protein sequence ID" value="HpaP801482"/>
    <property type="gene ID" value="HpaG801482"/>
</dbReference>
<organism evidence="2 3">
    <name type="scientific">Hyaloperonospora arabidopsidis (strain Emoy2)</name>
    <name type="common">Downy mildew agent</name>
    <name type="synonym">Peronospora arabidopsidis</name>
    <dbReference type="NCBI Taxonomy" id="559515"/>
    <lineage>
        <taxon>Eukaryota</taxon>
        <taxon>Sar</taxon>
        <taxon>Stramenopiles</taxon>
        <taxon>Oomycota</taxon>
        <taxon>Peronosporomycetes</taxon>
        <taxon>Peronosporales</taxon>
        <taxon>Peronosporaceae</taxon>
        <taxon>Hyaloperonospora</taxon>
    </lineage>
</organism>
<proteinExistence type="predicted"/>
<dbReference type="HOGENOM" id="CLU_2459528_0_0_1"/>
<protein>
    <submittedName>
        <fullName evidence="2">Uncharacterized protein</fullName>
    </submittedName>
</protein>
<sequence length="89" mass="9217">MPPMDDVSPTSSPIELERFSGFGAEPVETDLGSRSCRYGNGFSAAALTRAMGPETVERQGIEQSGSSIAASDAGVAICMSGMWKTVPCA</sequence>
<reference evidence="2" key="2">
    <citation type="submission" date="2015-06" db="UniProtKB">
        <authorList>
            <consortium name="EnsemblProtists"/>
        </authorList>
    </citation>
    <scope>IDENTIFICATION</scope>
    <source>
        <strain evidence="2">Emoy2</strain>
    </source>
</reference>
<evidence type="ECO:0000256" key="1">
    <source>
        <dbReference type="SAM" id="MobiDB-lite"/>
    </source>
</evidence>
<dbReference type="Proteomes" id="UP000011713">
    <property type="component" value="Unassembled WGS sequence"/>
</dbReference>
<feature type="region of interest" description="Disordered" evidence="1">
    <location>
        <begin position="1"/>
        <end position="21"/>
    </location>
</feature>
<evidence type="ECO:0000313" key="2">
    <source>
        <dbReference type="EnsemblProtists" id="HpaP801482"/>
    </source>
</evidence>
<name>M4B5D2_HYAAE</name>
<dbReference type="InParanoid" id="M4B5D2"/>
<accession>M4B5D2</accession>